<keyword evidence="2" id="KW-1185">Reference proteome</keyword>
<reference evidence="1 2" key="1">
    <citation type="submission" date="2016-09" db="EMBL/GenBank/DDBJ databases">
        <authorList>
            <person name="Doonan J."/>
            <person name="Pachebat J.A."/>
            <person name="Golyshin P.N."/>
            <person name="Denman S."/>
            <person name="Mcdonald J.E."/>
        </authorList>
    </citation>
    <scope>NUCLEOTIDE SEQUENCE [LARGE SCALE GENOMIC DNA]</scope>
    <source>
        <strain evidence="1 2">NCPPB 3934</strain>
    </source>
</reference>
<accession>A0A421DIX1</accession>
<dbReference type="Proteomes" id="UP000285648">
    <property type="component" value="Unassembled WGS sequence"/>
</dbReference>
<organism evidence="1 2">
    <name type="scientific">Brenneria alni</name>
    <dbReference type="NCBI Taxonomy" id="71656"/>
    <lineage>
        <taxon>Bacteria</taxon>
        <taxon>Pseudomonadati</taxon>
        <taxon>Pseudomonadota</taxon>
        <taxon>Gammaproteobacteria</taxon>
        <taxon>Enterobacterales</taxon>
        <taxon>Pectobacteriaceae</taxon>
        <taxon>Brenneria</taxon>
    </lineage>
</organism>
<dbReference type="EMBL" id="MJLZ01000087">
    <property type="protein sequence ID" value="RLM17796.1"/>
    <property type="molecule type" value="Genomic_DNA"/>
</dbReference>
<evidence type="ECO:0000313" key="1">
    <source>
        <dbReference type="EMBL" id="RLM17796.1"/>
    </source>
</evidence>
<dbReference type="AlphaFoldDB" id="A0A421DIX1"/>
<gene>
    <name evidence="1" type="ORF">BIY29_18905</name>
</gene>
<comment type="caution">
    <text evidence="1">The sequence shown here is derived from an EMBL/GenBank/DDBJ whole genome shotgun (WGS) entry which is preliminary data.</text>
</comment>
<protein>
    <submittedName>
        <fullName evidence="1">Uncharacterized protein</fullName>
    </submittedName>
</protein>
<evidence type="ECO:0000313" key="2">
    <source>
        <dbReference type="Proteomes" id="UP000285648"/>
    </source>
</evidence>
<sequence length="153" mass="18181">MAIDQYKRDLIYRRGNGKSVLNGYKEKITSLFLIDVEQLSFLSLEETDDVILKKPKERYEVSKVRVSPDDTKKILDEIMESKGEYYVFIDDDWKYCGAFLIESLMFLRDDFRFGEKVNNNIFFISRDLKSLIDLDYSEDKGKFYIEKITFELS</sequence>
<dbReference type="OrthoDB" id="6903172at2"/>
<proteinExistence type="predicted"/>
<dbReference type="RefSeq" id="WP_121576679.1">
    <property type="nucleotide sequence ID" value="NZ_MJLZ01000087.1"/>
</dbReference>
<name>A0A421DIX1_9GAMM</name>